<feature type="compositionally biased region" description="Low complexity" evidence="1">
    <location>
        <begin position="445"/>
        <end position="458"/>
    </location>
</feature>
<dbReference type="Proteomes" id="UP001278766">
    <property type="component" value="Unassembled WGS sequence"/>
</dbReference>
<feature type="compositionally biased region" description="Pro residues" evidence="1">
    <location>
        <begin position="459"/>
        <end position="475"/>
    </location>
</feature>
<feature type="compositionally biased region" description="Basic residues" evidence="1">
    <location>
        <begin position="21"/>
        <end position="31"/>
    </location>
</feature>
<dbReference type="GeneID" id="87842072"/>
<evidence type="ECO:0000313" key="3">
    <source>
        <dbReference type="Proteomes" id="UP001278766"/>
    </source>
</evidence>
<keyword evidence="3" id="KW-1185">Reference proteome</keyword>
<feature type="region of interest" description="Disordered" evidence="1">
    <location>
        <begin position="559"/>
        <end position="589"/>
    </location>
</feature>
<sequence length="687" mass="73827">MDADYIPLGPGPMPKIPKLPKAPKKRPKKQRPPPLAQETPEPDRFVDPAFADTPYPFASPPDEPSAVPPPLPVSPPSPLVDHAPEADPGIWDLGTDTPPQHAVRRAPARPGNVYCETCFRDDLARWLRIRDGVVRVLHLLGGDTALYELRALSLEAEEAELCLTEEYQGSRLSGSGLRSPPPPAYISSSSESESEEEGPNKGSVAAKKIIVMSDHGQSWEAPHFNEYPSDIVGLVLLRILAERPTSGLQQAQREEVNQLLEELRQDVGVGPRFFQAMTTVGKSMVVRWRTKGLPKDSPGQQNNRGKIGHWWWEFDAALQTAHEEVVSVETHLPSLFVSTLAAKARDASLGVLAAKEAATAQKHEDSHHDDTRRQAAPFAELEKAFGMAIPSNVFLKSVGNKLALAKQQLEQHTTEQPTTTTSKQKRNADPDPHSPTPSPKRRKPNPSTSPTLPTSTSTSPPPPPPPPSETPPAIPLPCTYCSESTASHRHRARHARPWGADSAIDLDRRPITSTTATQPWTRPLAWAFPRLPPPAAARIRTAEDWLRLVAGSRRVRVGEVLPPLGGDGEGGEDGGNGGDGGDGDGSRGGEAVVRFMVDGTGGKTRVVLVRVRGVFEVLLGLGGGVGAGGRQGGGFGGGRGRGSGSQVRFAPAPVMVRETTGAVMGAARSVGMWENWRGGRLEGSRFV</sequence>
<comment type="caution">
    <text evidence="2">The sequence shown here is derived from an EMBL/GenBank/DDBJ whole genome shotgun (WGS) entry which is preliminary data.</text>
</comment>
<feature type="compositionally biased region" description="Gly residues" evidence="1">
    <location>
        <begin position="565"/>
        <end position="580"/>
    </location>
</feature>
<proteinExistence type="predicted"/>
<feature type="compositionally biased region" description="Pro residues" evidence="1">
    <location>
        <begin position="57"/>
        <end position="70"/>
    </location>
</feature>
<protein>
    <submittedName>
        <fullName evidence="2">Uncharacterized protein</fullName>
    </submittedName>
</protein>
<dbReference type="AlphaFoldDB" id="A0AAE0LVW1"/>
<evidence type="ECO:0000313" key="2">
    <source>
        <dbReference type="EMBL" id="KAK3299551.1"/>
    </source>
</evidence>
<evidence type="ECO:0000256" key="1">
    <source>
        <dbReference type="SAM" id="MobiDB-lite"/>
    </source>
</evidence>
<reference evidence="2" key="1">
    <citation type="journal article" date="2023" name="Mol. Phylogenet. Evol.">
        <title>Genome-scale phylogeny and comparative genomics of the fungal order Sordariales.</title>
        <authorList>
            <person name="Hensen N."/>
            <person name="Bonometti L."/>
            <person name="Westerberg I."/>
            <person name="Brannstrom I.O."/>
            <person name="Guillou S."/>
            <person name="Cros-Aarteil S."/>
            <person name="Calhoun S."/>
            <person name="Haridas S."/>
            <person name="Kuo A."/>
            <person name="Mondo S."/>
            <person name="Pangilinan J."/>
            <person name="Riley R."/>
            <person name="LaButti K."/>
            <person name="Andreopoulos B."/>
            <person name="Lipzen A."/>
            <person name="Chen C."/>
            <person name="Yan M."/>
            <person name="Daum C."/>
            <person name="Ng V."/>
            <person name="Clum A."/>
            <person name="Steindorff A."/>
            <person name="Ohm R.A."/>
            <person name="Martin F."/>
            <person name="Silar P."/>
            <person name="Natvig D.O."/>
            <person name="Lalanne C."/>
            <person name="Gautier V."/>
            <person name="Ament-Velasquez S.L."/>
            <person name="Kruys A."/>
            <person name="Hutchinson M.I."/>
            <person name="Powell A.J."/>
            <person name="Barry K."/>
            <person name="Miller A.N."/>
            <person name="Grigoriev I.V."/>
            <person name="Debuchy R."/>
            <person name="Gladieux P."/>
            <person name="Hiltunen Thoren M."/>
            <person name="Johannesson H."/>
        </authorList>
    </citation>
    <scope>NUCLEOTIDE SEQUENCE</scope>
    <source>
        <strain evidence="2">CBS 168.71</strain>
    </source>
</reference>
<feature type="region of interest" description="Disordered" evidence="1">
    <location>
        <begin position="170"/>
        <end position="202"/>
    </location>
</feature>
<name>A0AAE0LVW1_9PEZI</name>
<reference evidence="2" key="2">
    <citation type="submission" date="2023-06" db="EMBL/GenBank/DDBJ databases">
        <authorList>
            <consortium name="Lawrence Berkeley National Laboratory"/>
            <person name="Haridas S."/>
            <person name="Hensen N."/>
            <person name="Bonometti L."/>
            <person name="Westerberg I."/>
            <person name="Brannstrom I.O."/>
            <person name="Guillou S."/>
            <person name="Cros-Aarteil S."/>
            <person name="Calhoun S."/>
            <person name="Kuo A."/>
            <person name="Mondo S."/>
            <person name="Pangilinan J."/>
            <person name="Riley R."/>
            <person name="Labutti K."/>
            <person name="Andreopoulos B."/>
            <person name="Lipzen A."/>
            <person name="Chen C."/>
            <person name="Yanf M."/>
            <person name="Daum C."/>
            <person name="Ng V."/>
            <person name="Clum A."/>
            <person name="Steindorff A."/>
            <person name="Ohm R."/>
            <person name="Martin F."/>
            <person name="Silar P."/>
            <person name="Natvig D."/>
            <person name="Lalanne C."/>
            <person name="Gautier V."/>
            <person name="Ament-Velasquez S.L."/>
            <person name="Kruys A."/>
            <person name="Hutchinson M.I."/>
            <person name="Powell A.J."/>
            <person name="Barry K."/>
            <person name="Miller A.N."/>
            <person name="Grigoriev I.V."/>
            <person name="Debuchy R."/>
            <person name="Gladieux P."/>
            <person name="Thoren M.H."/>
            <person name="Johannesson H."/>
        </authorList>
    </citation>
    <scope>NUCLEOTIDE SEQUENCE</scope>
    <source>
        <strain evidence="2">CBS 168.71</strain>
    </source>
</reference>
<feature type="compositionally biased region" description="Low complexity" evidence="1">
    <location>
        <begin position="408"/>
        <end position="421"/>
    </location>
</feature>
<organism evidence="2 3">
    <name type="scientific">Chaetomium fimeti</name>
    <dbReference type="NCBI Taxonomy" id="1854472"/>
    <lineage>
        <taxon>Eukaryota</taxon>
        <taxon>Fungi</taxon>
        <taxon>Dikarya</taxon>
        <taxon>Ascomycota</taxon>
        <taxon>Pezizomycotina</taxon>
        <taxon>Sordariomycetes</taxon>
        <taxon>Sordariomycetidae</taxon>
        <taxon>Sordariales</taxon>
        <taxon>Chaetomiaceae</taxon>
        <taxon>Chaetomium</taxon>
    </lineage>
</organism>
<dbReference type="EMBL" id="JAUEPN010000002">
    <property type="protein sequence ID" value="KAK3299551.1"/>
    <property type="molecule type" value="Genomic_DNA"/>
</dbReference>
<gene>
    <name evidence="2" type="ORF">B0H64DRAFT_415827</name>
</gene>
<feature type="region of interest" description="Disordered" evidence="1">
    <location>
        <begin position="408"/>
        <end position="480"/>
    </location>
</feature>
<feature type="region of interest" description="Disordered" evidence="1">
    <location>
        <begin position="1"/>
        <end position="70"/>
    </location>
</feature>
<accession>A0AAE0LVW1</accession>
<dbReference type="RefSeq" id="XP_062663065.1">
    <property type="nucleotide sequence ID" value="XM_062805124.1"/>
</dbReference>